<feature type="non-terminal residue" evidence="3">
    <location>
        <position position="841"/>
    </location>
</feature>
<dbReference type="InterPro" id="IPR001258">
    <property type="entry name" value="NHL_repeat"/>
</dbReference>
<dbReference type="PANTHER" id="PTHR24104:SF25">
    <property type="entry name" value="PROTEIN LIN-41"/>
    <property type="match status" value="1"/>
</dbReference>
<dbReference type="GO" id="GO:0008270">
    <property type="term" value="F:zinc ion binding"/>
    <property type="evidence" value="ECO:0007669"/>
    <property type="project" value="UniProtKB-KW"/>
</dbReference>
<protein>
    <recommendedName>
        <fullName evidence="5">NHL repeat containing protein</fullName>
    </recommendedName>
</protein>
<evidence type="ECO:0000313" key="3">
    <source>
        <dbReference type="EMBL" id="CAF0899846.1"/>
    </source>
</evidence>
<accession>A0A813ZGD8</accession>
<dbReference type="Gene3D" id="2.120.10.30">
    <property type="entry name" value="TolB, C-terminal domain"/>
    <property type="match status" value="3"/>
</dbReference>
<dbReference type="InterPro" id="IPR011042">
    <property type="entry name" value="6-blade_b-propeller_TolB-like"/>
</dbReference>
<dbReference type="SUPFAM" id="SSF101898">
    <property type="entry name" value="NHL repeat"/>
    <property type="match status" value="2"/>
</dbReference>
<dbReference type="GO" id="GO:0043161">
    <property type="term" value="P:proteasome-mediated ubiquitin-dependent protein catabolic process"/>
    <property type="evidence" value="ECO:0007669"/>
    <property type="project" value="TreeGrafter"/>
</dbReference>
<evidence type="ECO:0000256" key="1">
    <source>
        <dbReference type="ARBA" id="ARBA00022737"/>
    </source>
</evidence>
<gene>
    <name evidence="3" type="ORF">IZO911_LOCUS12189</name>
</gene>
<feature type="non-terminal residue" evidence="3">
    <location>
        <position position="1"/>
    </location>
</feature>
<evidence type="ECO:0000256" key="2">
    <source>
        <dbReference type="PROSITE-ProRule" id="PRU00504"/>
    </source>
</evidence>
<evidence type="ECO:0000313" key="4">
    <source>
        <dbReference type="Proteomes" id="UP000663860"/>
    </source>
</evidence>
<dbReference type="PANTHER" id="PTHR24104">
    <property type="entry name" value="E3 UBIQUITIN-PROTEIN LIGASE NHLRC1-RELATED"/>
    <property type="match status" value="1"/>
</dbReference>
<dbReference type="AlphaFoldDB" id="A0A813ZGD8"/>
<evidence type="ECO:0008006" key="5">
    <source>
        <dbReference type="Google" id="ProtNLM"/>
    </source>
</evidence>
<feature type="repeat" description="NHL" evidence="2">
    <location>
        <begin position="471"/>
        <end position="510"/>
    </location>
</feature>
<dbReference type="EMBL" id="CAJNOE010000094">
    <property type="protein sequence ID" value="CAF0899846.1"/>
    <property type="molecule type" value="Genomic_DNA"/>
</dbReference>
<dbReference type="Proteomes" id="UP000663860">
    <property type="component" value="Unassembled WGS sequence"/>
</dbReference>
<feature type="repeat" description="NHL" evidence="2">
    <location>
        <begin position="47"/>
        <end position="86"/>
    </location>
</feature>
<dbReference type="InterPro" id="IPR050952">
    <property type="entry name" value="TRIM-NHL_E3_ligases"/>
</dbReference>
<dbReference type="GO" id="GO:0061630">
    <property type="term" value="F:ubiquitin protein ligase activity"/>
    <property type="evidence" value="ECO:0007669"/>
    <property type="project" value="TreeGrafter"/>
</dbReference>
<dbReference type="CDD" id="cd05819">
    <property type="entry name" value="NHL"/>
    <property type="match status" value="2"/>
</dbReference>
<comment type="caution">
    <text evidence="3">The sequence shown here is derived from an EMBL/GenBank/DDBJ whole genome shotgun (WGS) entry which is preliminary data.</text>
</comment>
<proteinExistence type="predicted"/>
<keyword evidence="1" id="KW-0677">Repeat</keyword>
<reference evidence="3" key="1">
    <citation type="submission" date="2021-02" db="EMBL/GenBank/DDBJ databases">
        <authorList>
            <person name="Nowell W R."/>
        </authorList>
    </citation>
    <scope>NUCLEOTIDE SEQUENCE</scope>
</reference>
<dbReference type="PROSITE" id="PS51125">
    <property type="entry name" value="NHL"/>
    <property type="match status" value="2"/>
</dbReference>
<sequence length="841" mass="95285">MSTFDSCPGMFIDIKNNIYCSLGETHKVIKQSLDNNSNIISVVAGNGSKGSANNMLNRPRGIFVTINSDLYVADCWNDRIQLFKFGQLNGITITESISTSSFKLLKPTSVFLDSDNYIYIVDNAHHRIIGSRSTGFYCIAGCTNKRGSTSTHLDYPYTAVFDNFGNIYVTDQDNNRIQKFLLITNNSNSSPIIQSTYFSTLTENSQVFVPSECGKLNYYYETIEVEVIENGCYNLISKSEIDTYSYISEDYFKPVIPTENSFLHIGPFYANNQFKLEASLLIDTKYILVITALNPNRTANFSVIATGPNQVIFNRIKISYNQPKLPSCPQWDPHGITVANETTAGVGVVDIFIDRNNTVYVTNQYDNEIEIWNVEDLILKTIKLDNLFEAWGLFVTIDENVYVGSDSKKNVEKWTLNETRGTFVMNTFDACPGMFIDIENNIYCSLGESHKVIKQSLDNNSNIISVVAGNGSKGSANNMLNRPRGIFVTINFDLYVADCWNDRIQLFKFGQLNGITITDSTSSFNLLKPTGVFLDSDNYIYIVDNAHHRIIGSRSTGFYCIAGCTSNPGSTSTHLKYPYAAVFDNFGNIFVTDQNNDRIQKFLLIRNNSNSSPSILSTYSSILTENNQIFAHIDCEKLNYYYETIEVKVFENGCYTFIIRSPIDTFGYISEDYFKPSIPTGNLLSHIDSIYANNQFKLETPLLVNTKYILVVTTLYPNITGNFSVVTTGPNHVIFNRINVSWSIQRIYSSELLINDQVYPRSGCQLFNYYYEAVEINVIESGYYIFTSNSIMNTYGFIYENNFDVFQYKKNLIFEDNINGCNNQFKISIQLQANTKYVFVV</sequence>
<dbReference type="GO" id="GO:0000209">
    <property type="term" value="P:protein polyubiquitination"/>
    <property type="evidence" value="ECO:0007669"/>
    <property type="project" value="TreeGrafter"/>
</dbReference>
<name>A0A813ZGD8_9BILA</name>
<organism evidence="3 4">
    <name type="scientific">Adineta steineri</name>
    <dbReference type="NCBI Taxonomy" id="433720"/>
    <lineage>
        <taxon>Eukaryota</taxon>
        <taxon>Metazoa</taxon>
        <taxon>Spiralia</taxon>
        <taxon>Gnathifera</taxon>
        <taxon>Rotifera</taxon>
        <taxon>Eurotatoria</taxon>
        <taxon>Bdelloidea</taxon>
        <taxon>Adinetida</taxon>
        <taxon>Adinetidae</taxon>
        <taxon>Adineta</taxon>
    </lineage>
</organism>